<accession>A0AAQ4EPW5</accession>
<organism evidence="1 2">
    <name type="scientific">Amblyomma americanum</name>
    <name type="common">Lone star tick</name>
    <dbReference type="NCBI Taxonomy" id="6943"/>
    <lineage>
        <taxon>Eukaryota</taxon>
        <taxon>Metazoa</taxon>
        <taxon>Ecdysozoa</taxon>
        <taxon>Arthropoda</taxon>
        <taxon>Chelicerata</taxon>
        <taxon>Arachnida</taxon>
        <taxon>Acari</taxon>
        <taxon>Parasitiformes</taxon>
        <taxon>Ixodida</taxon>
        <taxon>Ixodoidea</taxon>
        <taxon>Ixodidae</taxon>
        <taxon>Amblyomminae</taxon>
        <taxon>Amblyomma</taxon>
    </lineage>
</organism>
<dbReference type="AlphaFoldDB" id="A0AAQ4EPW5"/>
<reference evidence="1 2" key="1">
    <citation type="journal article" date="2023" name="Arcadia Sci">
        <title>De novo assembly of a long-read Amblyomma americanum tick genome.</title>
        <authorList>
            <person name="Chou S."/>
            <person name="Poskanzer K.E."/>
            <person name="Rollins M."/>
            <person name="Thuy-Boun P.S."/>
        </authorList>
    </citation>
    <scope>NUCLEOTIDE SEQUENCE [LARGE SCALE GENOMIC DNA]</scope>
    <source>
        <strain evidence="1">F_SG_1</strain>
        <tissue evidence="1">Salivary glands</tissue>
    </source>
</reference>
<evidence type="ECO:0000313" key="1">
    <source>
        <dbReference type="EMBL" id="KAK8776598.1"/>
    </source>
</evidence>
<dbReference type="Proteomes" id="UP001321473">
    <property type="component" value="Unassembled WGS sequence"/>
</dbReference>
<name>A0AAQ4EPW5_AMBAM</name>
<sequence>MSCVSTYGAPVKKFCDCILLTVKCWTQQRWPDFNGEAQRAREIRLTQMTQSSLHRGVRSCGSVHYGKWAKTNAQRKFPLGQAAAV</sequence>
<gene>
    <name evidence="1" type="ORF">V5799_030059</name>
</gene>
<evidence type="ECO:0000313" key="2">
    <source>
        <dbReference type="Proteomes" id="UP001321473"/>
    </source>
</evidence>
<proteinExistence type="predicted"/>
<keyword evidence="2" id="KW-1185">Reference proteome</keyword>
<dbReference type="EMBL" id="JARKHS020012770">
    <property type="protein sequence ID" value="KAK8776598.1"/>
    <property type="molecule type" value="Genomic_DNA"/>
</dbReference>
<comment type="caution">
    <text evidence="1">The sequence shown here is derived from an EMBL/GenBank/DDBJ whole genome shotgun (WGS) entry which is preliminary data.</text>
</comment>
<protein>
    <submittedName>
        <fullName evidence="1">Uncharacterized protein</fullName>
    </submittedName>
</protein>